<organism evidence="1 2">
    <name type="scientific">Paraconiothyrium brasiliense</name>
    <dbReference type="NCBI Taxonomy" id="300254"/>
    <lineage>
        <taxon>Eukaryota</taxon>
        <taxon>Fungi</taxon>
        <taxon>Dikarya</taxon>
        <taxon>Ascomycota</taxon>
        <taxon>Pezizomycotina</taxon>
        <taxon>Dothideomycetes</taxon>
        <taxon>Pleosporomycetidae</taxon>
        <taxon>Pleosporales</taxon>
        <taxon>Massarineae</taxon>
        <taxon>Didymosphaeriaceae</taxon>
        <taxon>Paraconiothyrium</taxon>
    </lineage>
</organism>
<protein>
    <submittedName>
        <fullName evidence="1">Uncharacterized protein</fullName>
    </submittedName>
</protein>
<comment type="caution">
    <text evidence="1">The sequence shown here is derived from an EMBL/GenBank/DDBJ whole genome shotgun (WGS) entry which is preliminary data.</text>
</comment>
<evidence type="ECO:0000313" key="2">
    <source>
        <dbReference type="Proteomes" id="UP001521785"/>
    </source>
</evidence>
<keyword evidence="2" id="KW-1185">Reference proteome</keyword>
<name>A0ABR3RVN8_9PLEO</name>
<proteinExistence type="predicted"/>
<dbReference type="Proteomes" id="UP001521785">
    <property type="component" value="Unassembled WGS sequence"/>
</dbReference>
<gene>
    <name evidence="1" type="ORF">SLS60_002961</name>
</gene>
<reference evidence="1 2" key="1">
    <citation type="submission" date="2024-02" db="EMBL/GenBank/DDBJ databases">
        <title>De novo assembly and annotation of 12 fungi associated with fruit tree decline syndrome in Ontario, Canada.</title>
        <authorList>
            <person name="Sulman M."/>
            <person name="Ellouze W."/>
            <person name="Ilyukhin E."/>
        </authorList>
    </citation>
    <scope>NUCLEOTIDE SEQUENCE [LARGE SCALE GENOMIC DNA]</scope>
    <source>
        <strain evidence="1 2">M42-189</strain>
    </source>
</reference>
<accession>A0ABR3RVN8</accession>
<sequence>MTLDCTLLDEVPGNDEELTEDNIELLKLLMTVLLCVEPPVDDGEIVTDDEGPRDDEVEDCRLSVLTEEDTRFVDDDVTIEGDDETPVELDVVAELDANTALLNTDDEPLWDEEVLPTELDDPAAGACTH</sequence>
<evidence type="ECO:0000313" key="1">
    <source>
        <dbReference type="EMBL" id="KAL1608022.1"/>
    </source>
</evidence>
<dbReference type="EMBL" id="JAKJXO020000003">
    <property type="protein sequence ID" value="KAL1608022.1"/>
    <property type="molecule type" value="Genomic_DNA"/>
</dbReference>